<dbReference type="GO" id="GO:0006302">
    <property type="term" value="P:double-strand break repair"/>
    <property type="evidence" value="ECO:0007669"/>
    <property type="project" value="TreeGrafter"/>
</dbReference>
<evidence type="ECO:0000259" key="1">
    <source>
        <dbReference type="Pfam" id="PF02463"/>
    </source>
</evidence>
<reference evidence="2 3" key="1">
    <citation type="journal article" date="2015" name="Nature">
        <title>rRNA introns, odd ribosomes, and small enigmatic genomes across a large radiation of phyla.</title>
        <authorList>
            <person name="Brown C.T."/>
            <person name="Hug L.A."/>
            <person name="Thomas B.C."/>
            <person name="Sharon I."/>
            <person name="Castelle C.J."/>
            <person name="Singh A."/>
            <person name="Wilkins M.J."/>
            <person name="Williams K.H."/>
            <person name="Banfield J.F."/>
        </authorList>
    </citation>
    <scope>NUCLEOTIDE SEQUENCE [LARGE SCALE GENOMIC DNA]</scope>
</reference>
<dbReference type="InterPro" id="IPR027417">
    <property type="entry name" value="P-loop_NTPase"/>
</dbReference>
<dbReference type="Gene3D" id="3.40.50.300">
    <property type="entry name" value="P-loop containing nucleotide triphosphate hydrolases"/>
    <property type="match status" value="2"/>
</dbReference>
<protein>
    <submittedName>
        <fullName evidence="2">SMC domain protein</fullName>
    </submittedName>
</protein>
<feature type="domain" description="RecF/RecN/SMC N-terminal" evidence="1">
    <location>
        <begin position="9"/>
        <end position="584"/>
    </location>
</feature>
<evidence type="ECO:0000313" key="2">
    <source>
        <dbReference type="EMBL" id="KKR23748.1"/>
    </source>
</evidence>
<proteinExistence type="predicted"/>
<evidence type="ECO:0000313" key="3">
    <source>
        <dbReference type="Proteomes" id="UP000034764"/>
    </source>
</evidence>
<name>A0A0G0P730_9BACT</name>
<dbReference type="Proteomes" id="UP000034764">
    <property type="component" value="Unassembled WGS sequence"/>
</dbReference>
<gene>
    <name evidence="2" type="ORF">UT53_C0008G0003</name>
</gene>
<dbReference type="PANTHER" id="PTHR32182">
    <property type="entry name" value="DNA REPLICATION AND REPAIR PROTEIN RECF"/>
    <property type="match status" value="1"/>
</dbReference>
<comment type="caution">
    <text evidence="2">The sequence shown here is derived from an EMBL/GenBank/DDBJ whole genome shotgun (WGS) entry which is preliminary data.</text>
</comment>
<dbReference type="GO" id="GO:0000731">
    <property type="term" value="P:DNA synthesis involved in DNA repair"/>
    <property type="evidence" value="ECO:0007669"/>
    <property type="project" value="TreeGrafter"/>
</dbReference>
<dbReference type="PANTHER" id="PTHR32182:SF0">
    <property type="entry name" value="DNA REPLICATION AND REPAIR PROTEIN RECF"/>
    <property type="match status" value="1"/>
</dbReference>
<sequence>MSWFRGASDEVLLELASKSVVVYGPNGSGKSSFVDAVEHIINKGKIGHLAHEYSGRRQEKGVINTATPEGASTSLEFIFDNNKELTVGIQTNGNYSVSGQCPDAMALWDYRRTILRQSEVADFINGTKGDKYSDILPLLGLRPLELVAENFRQIARVINRGGEIVEAKTKLEAIQMRRREKYGNVEDVIIISELTSLCKKYCPESIELDINKQCEQLGGILDKQIRGLNSAHQVYLTLKEISNSGVFSSITSVRSAVSKLVNLSEPLISERLSILQEAKKYGVKLETGIELNCPACGQGISSEDFNKHISSEQQRLQETLTYFSEYKRTITKICDDILAVRNCFKRDSLKSWLSEISLNEGVLLGWLLNYRVEDLRSSCTEEDLVQLEKNLMPLINTVNNAAVNAPDNIQTLLDEQKTVSIASEIAEARRLKTKLDNISAVSELLCSVEVGARQQIRDRSAEIISNISTDIQSMWEILHPDKKIENVHLNLPSGIDKAIDVCLKFYGKDQDSPRITLSEGYRNSLGLCIFLAMVKRDSEDHPLLLDDVIISLDRGYRGMVAELLVREFPDKQVLIFTHDREWFADLRLQLDESEWQFKALMPWSDPTTGIMWSAKVTGFDVATQQLETTTPDVAANTARKIMDIDLPPRAEKLNLKLPYKHREHNDKRMAHEFLEHLAADGEKCFQIKNETGDYTVNEDALAALKEADGLIQSWANRGSHDFNVEKNEAKRLIDVCEKAMASLDCGKCGKFVGKYEDESAHIKQCQCGHIRWRYDRV</sequence>
<organism evidence="2 3">
    <name type="scientific">Candidatus Yanofskybacteria bacterium GW2011_GWD2_39_48</name>
    <dbReference type="NCBI Taxonomy" id="1619031"/>
    <lineage>
        <taxon>Bacteria</taxon>
        <taxon>Candidatus Yanofskyibacteriota</taxon>
    </lineage>
</organism>
<dbReference type="AlphaFoldDB" id="A0A0G0P730"/>
<accession>A0A0G0P730</accession>
<dbReference type="InterPro" id="IPR003395">
    <property type="entry name" value="RecF/RecN/SMC_N"/>
</dbReference>
<dbReference type="SUPFAM" id="SSF52540">
    <property type="entry name" value="P-loop containing nucleoside triphosphate hydrolases"/>
    <property type="match status" value="1"/>
</dbReference>
<dbReference type="EMBL" id="LBXD01000008">
    <property type="protein sequence ID" value="KKR23748.1"/>
    <property type="molecule type" value="Genomic_DNA"/>
</dbReference>
<dbReference type="Pfam" id="PF02463">
    <property type="entry name" value="SMC_N"/>
    <property type="match status" value="1"/>
</dbReference>